<proteinExistence type="predicted"/>
<reference evidence="2" key="1">
    <citation type="journal article" date="2020" name="Stud. Mycol.">
        <title>101 Dothideomycetes genomes: a test case for predicting lifestyles and emergence of pathogens.</title>
        <authorList>
            <person name="Haridas S."/>
            <person name="Albert R."/>
            <person name="Binder M."/>
            <person name="Bloem J."/>
            <person name="Labutti K."/>
            <person name="Salamov A."/>
            <person name="Andreopoulos B."/>
            <person name="Baker S."/>
            <person name="Barry K."/>
            <person name="Bills G."/>
            <person name="Bluhm B."/>
            <person name="Cannon C."/>
            <person name="Castanera R."/>
            <person name="Culley D."/>
            <person name="Daum C."/>
            <person name="Ezra D."/>
            <person name="Gonzalez J."/>
            <person name="Henrissat B."/>
            <person name="Kuo A."/>
            <person name="Liang C."/>
            <person name="Lipzen A."/>
            <person name="Lutzoni F."/>
            <person name="Magnuson J."/>
            <person name="Mondo S."/>
            <person name="Nolan M."/>
            <person name="Ohm R."/>
            <person name="Pangilinan J."/>
            <person name="Park H.-J."/>
            <person name="Ramirez L."/>
            <person name="Alfaro M."/>
            <person name="Sun H."/>
            <person name="Tritt A."/>
            <person name="Yoshinaga Y."/>
            <person name="Zwiers L.-H."/>
            <person name="Turgeon B."/>
            <person name="Goodwin S."/>
            <person name="Spatafora J."/>
            <person name="Crous P."/>
            <person name="Grigoriev I."/>
        </authorList>
    </citation>
    <scope>NUCLEOTIDE SEQUENCE</scope>
    <source>
        <strain evidence="2">CBS 122367</strain>
    </source>
</reference>
<dbReference type="EMBL" id="MU005585">
    <property type="protein sequence ID" value="KAF2682943.1"/>
    <property type="molecule type" value="Genomic_DNA"/>
</dbReference>
<name>A0A6G1IYA2_9PLEO</name>
<feature type="region of interest" description="Disordered" evidence="1">
    <location>
        <begin position="58"/>
        <end position="107"/>
    </location>
</feature>
<dbReference type="AlphaFoldDB" id="A0A6G1IYA2"/>
<organism evidence="2 3">
    <name type="scientific">Lentithecium fluviatile CBS 122367</name>
    <dbReference type="NCBI Taxonomy" id="1168545"/>
    <lineage>
        <taxon>Eukaryota</taxon>
        <taxon>Fungi</taxon>
        <taxon>Dikarya</taxon>
        <taxon>Ascomycota</taxon>
        <taxon>Pezizomycotina</taxon>
        <taxon>Dothideomycetes</taxon>
        <taxon>Pleosporomycetidae</taxon>
        <taxon>Pleosporales</taxon>
        <taxon>Massarineae</taxon>
        <taxon>Lentitheciaceae</taxon>
        <taxon>Lentithecium</taxon>
    </lineage>
</organism>
<evidence type="ECO:0000313" key="3">
    <source>
        <dbReference type="Proteomes" id="UP000799291"/>
    </source>
</evidence>
<sequence>MKPLPQTTNIHSINHLPHPGLSFISNPVSHIRLHSVSQTHHLMRTSTKPTLFPCTTLTARPSPPSKIPAEPTTLANALPTRPPSGKSHRADSRAANLGKQGRWSKAR</sequence>
<evidence type="ECO:0000313" key="2">
    <source>
        <dbReference type="EMBL" id="KAF2682943.1"/>
    </source>
</evidence>
<accession>A0A6G1IYA2</accession>
<protein>
    <submittedName>
        <fullName evidence="2">Uncharacterized protein</fullName>
    </submittedName>
</protein>
<gene>
    <name evidence="2" type="ORF">K458DRAFT_419186</name>
</gene>
<evidence type="ECO:0000256" key="1">
    <source>
        <dbReference type="SAM" id="MobiDB-lite"/>
    </source>
</evidence>
<keyword evidence="3" id="KW-1185">Reference proteome</keyword>
<dbReference type="Proteomes" id="UP000799291">
    <property type="component" value="Unassembled WGS sequence"/>
</dbReference>